<accession>A0A1L9NPX5</accession>
<dbReference type="VEuPathDB" id="FungiDB:ASPTUDRAFT_198298"/>
<keyword evidence="2" id="KW-1185">Reference proteome</keyword>
<evidence type="ECO:0000313" key="2">
    <source>
        <dbReference type="Proteomes" id="UP000184304"/>
    </source>
</evidence>
<name>A0A1L9NPX5_ASPTC</name>
<protein>
    <submittedName>
        <fullName evidence="1">Uncharacterized protein</fullName>
    </submittedName>
</protein>
<dbReference type="AlphaFoldDB" id="A0A1L9NPX5"/>
<dbReference type="OrthoDB" id="4207132at2759"/>
<evidence type="ECO:0000313" key="1">
    <source>
        <dbReference type="EMBL" id="OJI91307.1"/>
    </source>
</evidence>
<dbReference type="EMBL" id="KV878176">
    <property type="protein sequence ID" value="OJI91307.1"/>
    <property type="molecule type" value="Genomic_DNA"/>
</dbReference>
<reference evidence="2" key="1">
    <citation type="journal article" date="2017" name="Genome Biol.">
        <title>Comparative genomics reveals high biological diversity and specific adaptations in the industrially and medically important fungal genus Aspergillus.</title>
        <authorList>
            <person name="de Vries R.P."/>
            <person name="Riley R."/>
            <person name="Wiebenga A."/>
            <person name="Aguilar-Osorio G."/>
            <person name="Amillis S."/>
            <person name="Uchima C.A."/>
            <person name="Anderluh G."/>
            <person name="Asadollahi M."/>
            <person name="Askin M."/>
            <person name="Barry K."/>
            <person name="Battaglia E."/>
            <person name="Bayram O."/>
            <person name="Benocci T."/>
            <person name="Braus-Stromeyer S.A."/>
            <person name="Caldana C."/>
            <person name="Canovas D."/>
            <person name="Cerqueira G.C."/>
            <person name="Chen F."/>
            <person name="Chen W."/>
            <person name="Choi C."/>
            <person name="Clum A."/>
            <person name="Dos Santos R.A."/>
            <person name="Damasio A.R."/>
            <person name="Diallinas G."/>
            <person name="Emri T."/>
            <person name="Fekete E."/>
            <person name="Flipphi M."/>
            <person name="Freyberg S."/>
            <person name="Gallo A."/>
            <person name="Gournas C."/>
            <person name="Habgood R."/>
            <person name="Hainaut M."/>
            <person name="Harispe M.L."/>
            <person name="Henrissat B."/>
            <person name="Hilden K.S."/>
            <person name="Hope R."/>
            <person name="Hossain A."/>
            <person name="Karabika E."/>
            <person name="Karaffa L."/>
            <person name="Karanyi Z."/>
            <person name="Krasevec N."/>
            <person name="Kuo A."/>
            <person name="Kusch H."/>
            <person name="LaButti K."/>
            <person name="Lagendijk E.L."/>
            <person name="Lapidus A."/>
            <person name="Levasseur A."/>
            <person name="Lindquist E."/>
            <person name="Lipzen A."/>
            <person name="Logrieco A.F."/>
            <person name="MacCabe A."/>
            <person name="Maekelae M.R."/>
            <person name="Malavazi I."/>
            <person name="Melin P."/>
            <person name="Meyer V."/>
            <person name="Mielnichuk N."/>
            <person name="Miskei M."/>
            <person name="Molnar A.P."/>
            <person name="Mule G."/>
            <person name="Ngan C.Y."/>
            <person name="Orejas M."/>
            <person name="Orosz E."/>
            <person name="Ouedraogo J.P."/>
            <person name="Overkamp K.M."/>
            <person name="Park H.-S."/>
            <person name="Perrone G."/>
            <person name="Piumi F."/>
            <person name="Punt P.J."/>
            <person name="Ram A.F."/>
            <person name="Ramon A."/>
            <person name="Rauscher S."/>
            <person name="Record E."/>
            <person name="Riano-Pachon D.M."/>
            <person name="Robert V."/>
            <person name="Roehrig J."/>
            <person name="Ruller R."/>
            <person name="Salamov A."/>
            <person name="Salih N.S."/>
            <person name="Samson R.A."/>
            <person name="Sandor E."/>
            <person name="Sanguinetti M."/>
            <person name="Schuetze T."/>
            <person name="Sepcic K."/>
            <person name="Shelest E."/>
            <person name="Sherlock G."/>
            <person name="Sophianopoulou V."/>
            <person name="Squina F.M."/>
            <person name="Sun H."/>
            <person name="Susca A."/>
            <person name="Todd R.B."/>
            <person name="Tsang A."/>
            <person name="Unkles S.E."/>
            <person name="van de Wiele N."/>
            <person name="van Rossen-Uffink D."/>
            <person name="Oliveira J.V."/>
            <person name="Vesth T.C."/>
            <person name="Visser J."/>
            <person name="Yu J.-H."/>
            <person name="Zhou M."/>
            <person name="Andersen M.R."/>
            <person name="Archer D.B."/>
            <person name="Baker S.E."/>
            <person name="Benoit I."/>
            <person name="Brakhage A.A."/>
            <person name="Braus G.H."/>
            <person name="Fischer R."/>
            <person name="Frisvad J.C."/>
            <person name="Goldman G.H."/>
            <person name="Houbraken J."/>
            <person name="Oakley B."/>
            <person name="Pocsi I."/>
            <person name="Scazzocchio C."/>
            <person name="Seiboth B."/>
            <person name="vanKuyk P.A."/>
            <person name="Wortman J."/>
            <person name="Dyer P.S."/>
            <person name="Grigoriev I.V."/>
        </authorList>
    </citation>
    <scope>NUCLEOTIDE SEQUENCE [LARGE SCALE GENOMIC DNA]</scope>
    <source>
        <strain evidence="2">CBS 134.48</strain>
    </source>
</reference>
<organism evidence="1 2">
    <name type="scientific">Aspergillus tubingensis (strain CBS 134.48)</name>
    <dbReference type="NCBI Taxonomy" id="767770"/>
    <lineage>
        <taxon>Eukaryota</taxon>
        <taxon>Fungi</taxon>
        <taxon>Dikarya</taxon>
        <taxon>Ascomycota</taxon>
        <taxon>Pezizomycotina</taxon>
        <taxon>Eurotiomycetes</taxon>
        <taxon>Eurotiomycetidae</taxon>
        <taxon>Eurotiales</taxon>
        <taxon>Aspergillaceae</taxon>
        <taxon>Aspergillus</taxon>
        <taxon>Aspergillus subgen. Circumdati</taxon>
    </lineage>
</organism>
<proteinExistence type="predicted"/>
<dbReference type="Proteomes" id="UP000184304">
    <property type="component" value="Unassembled WGS sequence"/>
</dbReference>
<gene>
    <name evidence="1" type="ORF">ASPTUDRAFT_198298</name>
</gene>
<sequence length="251" mass="28577">MPSRWFAQSEVAPGTIIQLRKAKWVVHEKASEHCFQLNEDDLRDRHDPSFACTRLICEARGPNGPVQGHMRYYKQIPIEGTEAEPPVIRAKQAESFSPPELVYLRTLTQKGSTITPRLLDSKENKQDNTGFVPGGFVIWVVWAVVPGLQLGNDIGSAPFWGLSREERDAVRQAFKDTITKLDNWGHLPYPEQAKNLVWDSTTGSLYYVGFLLTCQANPRAFWSPARWAGWGLARPPRECRDWSRITEGWEL</sequence>
<dbReference type="OMA" id="MSIMGYS"/>